<comment type="caution">
    <text evidence="14">The sequence shown here is derived from an EMBL/GenBank/DDBJ whole genome shotgun (WGS) entry which is preliminary data.</text>
</comment>
<dbReference type="InterPro" id="IPR036872">
    <property type="entry name" value="CH_dom_sf"/>
</dbReference>
<feature type="compositionally biased region" description="Basic and acidic residues" evidence="11">
    <location>
        <begin position="341"/>
        <end position="356"/>
    </location>
</feature>
<feature type="compositionally biased region" description="Low complexity" evidence="11">
    <location>
        <begin position="297"/>
        <end position="308"/>
    </location>
</feature>
<evidence type="ECO:0000259" key="13">
    <source>
        <dbReference type="PROSITE" id="PS50841"/>
    </source>
</evidence>
<sequence length="866" mass="95843">MQDFDALNEAAKGATRGKYPTPKSLLPDPRLSPRVMVGVELSILKHNIGVTDIKKAAMEYLRNRTPTPKTSPVPLRAIHDRPVSDTSDSNNEHPLGRQDSETTSVSGTPPKSPKLIHVLKVPLNTIDGTKPTQFVHDPKSPQLTYDGSTQAKNKSGGCSDNEEERNSNDSEGAAGNRATSSEIENQLQAYMAWINSQLKKKQGAHLVEDLRNDTRDGVAFIELIEVIAGERLPGIHTVPTNYTEMKENVERVLHFMNAKKIRMHHINAKDIVDGNLKSTMRLLLALAAHFKPKSVKHSGQGSRSGGHSPNMTGIAQGASAALAKARRTVAKAGSSFRRHKGESYKGDKRTFYHESSSDQCSDSDPSFLSNKNQSFHSQPREEVEGASCDSSSIGSSIHSPQSTITMTSTPKSTDTASRLANTEHISSKDSGTELEDSAGNPLLVDVIDKAQYDTLLEEYAALAQSMVEIKKELVRLQDLLLSGQPPDGEESAPPDDLLDGATKDEQNVVLKSYLQQAREECYMLKEELSRSKLENIQSSGIKNGLQQRLSEQDSTISDLMAKLLRREFDVQTLDSERANFQRQLKEKEKTIADLRRDLLRRDQNIDHLKNELRNQIQEKESTIRNLKAQISDLHTRFKVVGETGASLSARVATQDKKMAQLAGKILQTRPDSTNGMKDLPRVPPVGSDDLSVIRDSLYNLRTSFPSSDPRQHTIDTLEQGFSTLMDRISHTSTLSSHDHAISRRLNFDSTGDFRRSPITAIPGSPNPSFSVANLDSSSVNDQETTKVLYFTEKSTTPAMCTICKRLGKITLSDFKQLHDKPGSYRYHFKALDPEFGTVKEEITDDDAVIPGWEGKIVAWIEEDTGQ</sequence>
<evidence type="ECO:0000256" key="10">
    <source>
        <dbReference type="SAM" id="Coils"/>
    </source>
</evidence>
<keyword evidence="7 10" id="KW-0175">Coiled coil</keyword>
<dbReference type="FunFam" id="2.40.240.130:FF:000003">
    <property type="entry name" value="Dixin isoform 1"/>
    <property type="match status" value="1"/>
</dbReference>
<dbReference type="InterPro" id="IPR038207">
    <property type="entry name" value="DIX_dom_sf"/>
</dbReference>
<dbReference type="InterPro" id="IPR001158">
    <property type="entry name" value="DIX"/>
</dbReference>
<evidence type="ECO:0000256" key="8">
    <source>
        <dbReference type="ARBA" id="ARBA00060765"/>
    </source>
</evidence>
<keyword evidence="3" id="KW-0217">Developmental protein</keyword>
<evidence type="ECO:0000256" key="4">
    <source>
        <dbReference type="ARBA" id="ARBA00022490"/>
    </source>
</evidence>
<evidence type="ECO:0000256" key="9">
    <source>
        <dbReference type="PROSITE-ProRule" id="PRU00069"/>
    </source>
</evidence>
<dbReference type="PANTHER" id="PTHR10878:SF22">
    <property type="entry name" value="DIXIN"/>
    <property type="match status" value="1"/>
</dbReference>
<dbReference type="InterPro" id="IPR029071">
    <property type="entry name" value="Ubiquitin-like_domsf"/>
</dbReference>
<feature type="compositionally biased region" description="Basic and acidic residues" evidence="11">
    <location>
        <begin position="90"/>
        <end position="100"/>
    </location>
</feature>
<feature type="region of interest" description="Disordered" evidence="11">
    <location>
        <begin position="63"/>
        <end position="115"/>
    </location>
</feature>
<keyword evidence="15" id="KW-1185">Reference proteome</keyword>
<keyword evidence="6" id="KW-0965">Cell junction</keyword>
<dbReference type="PANTHER" id="PTHR10878">
    <property type="entry name" value="SEGMENT POLARITY PROTEIN DISHEVELLED"/>
    <property type="match status" value="1"/>
</dbReference>
<evidence type="ECO:0000313" key="14">
    <source>
        <dbReference type="EMBL" id="KAK3581007.1"/>
    </source>
</evidence>
<dbReference type="SMART" id="SM00021">
    <property type="entry name" value="DAX"/>
    <property type="match status" value="1"/>
</dbReference>
<dbReference type="Pfam" id="PF00778">
    <property type="entry name" value="DIX"/>
    <property type="match status" value="1"/>
</dbReference>
<evidence type="ECO:0000256" key="1">
    <source>
        <dbReference type="ARBA" id="ARBA00004246"/>
    </source>
</evidence>
<reference evidence="14" key="1">
    <citation type="journal article" date="2021" name="Genome Biol. Evol.">
        <title>A High-Quality Reference Genome for a Parasitic Bivalve with Doubly Uniparental Inheritance (Bivalvia: Unionida).</title>
        <authorList>
            <person name="Smith C.H."/>
        </authorList>
    </citation>
    <scope>NUCLEOTIDE SEQUENCE</scope>
    <source>
        <strain evidence="14">CHS0354</strain>
    </source>
</reference>
<gene>
    <name evidence="14" type="ORF">CHS0354_013901</name>
</gene>
<dbReference type="SMART" id="SM00033">
    <property type="entry name" value="CH"/>
    <property type="match status" value="1"/>
</dbReference>
<evidence type="ECO:0000256" key="5">
    <source>
        <dbReference type="ARBA" id="ARBA00022687"/>
    </source>
</evidence>
<evidence type="ECO:0000259" key="12">
    <source>
        <dbReference type="PROSITE" id="PS50021"/>
    </source>
</evidence>
<keyword evidence="5 9" id="KW-0879">Wnt signaling pathway</keyword>
<feature type="region of interest" description="Disordered" evidence="11">
    <location>
        <begin position="1"/>
        <end position="31"/>
    </location>
</feature>
<name>A0AAE0RWL4_9BIVA</name>
<feature type="domain" description="DIX" evidence="13">
    <location>
        <begin position="782"/>
        <end position="864"/>
    </location>
</feature>
<feature type="compositionally biased region" description="Polar residues" evidence="11">
    <location>
        <begin position="367"/>
        <end position="377"/>
    </location>
</feature>
<dbReference type="Gene3D" id="1.10.287.1490">
    <property type="match status" value="1"/>
</dbReference>
<evidence type="ECO:0008006" key="16">
    <source>
        <dbReference type="Google" id="ProtNLM"/>
    </source>
</evidence>
<proteinExistence type="inferred from homology"/>
<evidence type="ECO:0000256" key="6">
    <source>
        <dbReference type="ARBA" id="ARBA00022949"/>
    </source>
</evidence>
<feature type="region of interest" description="Disordered" evidence="11">
    <location>
        <begin position="129"/>
        <end position="180"/>
    </location>
</feature>
<feature type="coiled-coil region" evidence="10">
    <location>
        <begin position="570"/>
        <end position="636"/>
    </location>
</feature>
<feature type="compositionally biased region" description="Polar residues" evidence="11">
    <location>
        <begin position="141"/>
        <end position="158"/>
    </location>
</feature>
<evidence type="ECO:0000256" key="3">
    <source>
        <dbReference type="ARBA" id="ARBA00022473"/>
    </source>
</evidence>
<dbReference type="PROSITE" id="PS50841">
    <property type="entry name" value="DIX"/>
    <property type="match status" value="1"/>
</dbReference>
<dbReference type="Gene3D" id="1.10.418.10">
    <property type="entry name" value="Calponin-like domain"/>
    <property type="match status" value="1"/>
</dbReference>
<protein>
    <recommendedName>
        <fullName evidence="16">Dixin</fullName>
    </recommendedName>
</protein>
<dbReference type="SUPFAM" id="SSF54236">
    <property type="entry name" value="Ubiquitin-like"/>
    <property type="match status" value="1"/>
</dbReference>
<dbReference type="InterPro" id="IPR001715">
    <property type="entry name" value="CH_dom"/>
</dbReference>
<evidence type="ECO:0000313" key="15">
    <source>
        <dbReference type="Proteomes" id="UP001195483"/>
    </source>
</evidence>
<evidence type="ECO:0000256" key="7">
    <source>
        <dbReference type="ARBA" id="ARBA00023054"/>
    </source>
</evidence>
<dbReference type="GO" id="GO:0060070">
    <property type="term" value="P:canonical Wnt signaling pathway"/>
    <property type="evidence" value="ECO:0007669"/>
    <property type="project" value="TreeGrafter"/>
</dbReference>
<reference evidence="14" key="3">
    <citation type="submission" date="2023-05" db="EMBL/GenBank/DDBJ databases">
        <authorList>
            <person name="Smith C.H."/>
        </authorList>
    </citation>
    <scope>NUCLEOTIDE SEQUENCE</scope>
    <source>
        <strain evidence="14">CHS0354</strain>
        <tissue evidence="14">Mantle</tissue>
    </source>
</reference>
<dbReference type="GO" id="GO:0005925">
    <property type="term" value="C:focal adhesion"/>
    <property type="evidence" value="ECO:0007669"/>
    <property type="project" value="UniProtKB-SubCell"/>
</dbReference>
<dbReference type="GO" id="GO:0005829">
    <property type="term" value="C:cytosol"/>
    <property type="evidence" value="ECO:0007669"/>
    <property type="project" value="TreeGrafter"/>
</dbReference>
<evidence type="ECO:0000256" key="11">
    <source>
        <dbReference type="SAM" id="MobiDB-lite"/>
    </source>
</evidence>
<organism evidence="14 15">
    <name type="scientific">Potamilus streckersoni</name>
    <dbReference type="NCBI Taxonomy" id="2493646"/>
    <lineage>
        <taxon>Eukaryota</taxon>
        <taxon>Metazoa</taxon>
        <taxon>Spiralia</taxon>
        <taxon>Lophotrochozoa</taxon>
        <taxon>Mollusca</taxon>
        <taxon>Bivalvia</taxon>
        <taxon>Autobranchia</taxon>
        <taxon>Heteroconchia</taxon>
        <taxon>Palaeoheterodonta</taxon>
        <taxon>Unionida</taxon>
        <taxon>Unionoidea</taxon>
        <taxon>Unionidae</taxon>
        <taxon>Ambleminae</taxon>
        <taxon>Lampsilini</taxon>
        <taxon>Potamilus</taxon>
    </lineage>
</organism>
<dbReference type="AlphaFoldDB" id="A0AAE0RWL4"/>
<feature type="compositionally biased region" description="Low complexity" evidence="11">
    <location>
        <begin position="387"/>
        <end position="402"/>
    </location>
</feature>
<feature type="compositionally biased region" description="Low complexity" evidence="11">
    <location>
        <begin position="357"/>
        <end position="366"/>
    </location>
</feature>
<comment type="similarity">
    <text evidence="8">Belongs to the DIXDC1 family.</text>
</comment>
<dbReference type="Gene3D" id="2.40.240.130">
    <property type="match status" value="1"/>
</dbReference>
<feature type="compositionally biased region" description="Acidic residues" evidence="11">
    <location>
        <begin position="487"/>
        <end position="498"/>
    </location>
</feature>
<accession>A0AAE0RWL4</accession>
<keyword evidence="4" id="KW-0963">Cytoplasm</keyword>
<feature type="domain" description="Calponin-homology (CH)" evidence="12">
    <location>
        <begin position="184"/>
        <end position="291"/>
    </location>
</feature>
<evidence type="ECO:0000256" key="2">
    <source>
        <dbReference type="ARBA" id="ARBA00004496"/>
    </source>
</evidence>
<dbReference type="SUPFAM" id="SSF47576">
    <property type="entry name" value="Calponin-homology domain, CH-domain"/>
    <property type="match status" value="1"/>
</dbReference>
<feature type="region of interest" description="Disordered" evidence="11">
    <location>
        <begin position="294"/>
        <end position="418"/>
    </location>
</feature>
<feature type="compositionally biased region" description="Polar residues" evidence="11">
    <location>
        <begin position="403"/>
        <end position="418"/>
    </location>
</feature>
<reference evidence="14" key="2">
    <citation type="journal article" date="2021" name="Genome Biol. Evol.">
        <title>Developing a high-quality reference genome for a parasitic bivalve with doubly uniparental inheritance (Bivalvia: Unionida).</title>
        <authorList>
            <person name="Smith C.H."/>
        </authorList>
    </citation>
    <scope>NUCLEOTIDE SEQUENCE</scope>
    <source>
        <strain evidence="14">CHS0354</strain>
        <tissue evidence="14">Mantle</tissue>
    </source>
</reference>
<dbReference type="Proteomes" id="UP001195483">
    <property type="component" value="Unassembled WGS sequence"/>
</dbReference>
<feature type="region of interest" description="Disordered" evidence="11">
    <location>
        <begin position="482"/>
        <end position="501"/>
    </location>
</feature>
<dbReference type="Pfam" id="PF00307">
    <property type="entry name" value="CH"/>
    <property type="match status" value="1"/>
</dbReference>
<dbReference type="InterPro" id="IPR015506">
    <property type="entry name" value="Dsh/Dvl-rel"/>
</dbReference>
<dbReference type="PROSITE" id="PS50021">
    <property type="entry name" value="CH"/>
    <property type="match status" value="1"/>
</dbReference>
<dbReference type="EMBL" id="JAEAOA010000856">
    <property type="protein sequence ID" value="KAK3581007.1"/>
    <property type="molecule type" value="Genomic_DNA"/>
</dbReference>
<comment type="subcellular location">
    <subcellularLocation>
        <location evidence="1">Cell junction</location>
        <location evidence="1">Focal adhesion</location>
    </subcellularLocation>
    <subcellularLocation>
        <location evidence="2">Cytoplasm</location>
    </subcellularLocation>
</comment>
<dbReference type="CDD" id="cd21213">
    <property type="entry name" value="CH_DIXDC1"/>
    <property type="match status" value="1"/>
</dbReference>
<feature type="coiled-coil region" evidence="10">
    <location>
        <begin position="452"/>
        <end position="479"/>
    </location>
</feature>